<dbReference type="Gene3D" id="3.30.160.60">
    <property type="entry name" value="Classic Zinc Finger"/>
    <property type="match status" value="3"/>
</dbReference>
<reference evidence="13" key="2">
    <citation type="submission" date="2025-09" db="UniProtKB">
        <authorList>
            <consortium name="Ensembl"/>
        </authorList>
    </citation>
    <scope>IDENTIFICATION</scope>
</reference>
<evidence type="ECO:0000313" key="14">
    <source>
        <dbReference type="Proteomes" id="UP000694521"/>
    </source>
</evidence>
<evidence type="ECO:0000256" key="6">
    <source>
        <dbReference type="ARBA" id="ARBA00023015"/>
    </source>
</evidence>
<keyword evidence="8" id="KW-0804">Transcription</keyword>
<dbReference type="SUPFAM" id="SSF57667">
    <property type="entry name" value="beta-beta-alpha zinc fingers"/>
    <property type="match status" value="2"/>
</dbReference>
<evidence type="ECO:0000256" key="9">
    <source>
        <dbReference type="ARBA" id="ARBA00023242"/>
    </source>
</evidence>
<keyword evidence="4 10" id="KW-0863">Zinc-finger</keyword>
<dbReference type="SMART" id="SM00355">
    <property type="entry name" value="ZnF_C2H2"/>
    <property type="match status" value="3"/>
</dbReference>
<dbReference type="InterPro" id="IPR050589">
    <property type="entry name" value="Ikaros_C2H2-ZF"/>
</dbReference>
<proteinExistence type="predicted"/>
<dbReference type="Proteomes" id="UP000694521">
    <property type="component" value="Unplaced"/>
</dbReference>
<dbReference type="GO" id="GO:0000978">
    <property type="term" value="F:RNA polymerase II cis-regulatory region sequence-specific DNA binding"/>
    <property type="evidence" value="ECO:0007669"/>
    <property type="project" value="TreeGrafter"/>
</dbReference>
<dbReference type="InterPro" id="IPR036236">
    <property type="entry name" value="Znf_C2H2_sf"/>
</dbReference>
<evidence type="ECO:0000256" key="10">
    <source>
        <dbReference type="PROSITE-ProRule" id="PRU00042"/>
    </source>
</evidence>
<feature type="region of interest" description="Disordered" evidence="11">
    <location>
        <begin position="117"/>
        <end position="172"/>
    </location>
</feature>
<evidence type="ECO:0000256" key="7">
    <source>
        <dbReference type="ARBA" id="ARBA00023125"/>
    </source>
</evidence>
<dbReference type="GO" id="GO:0005634">
    <property type="term" value="C:nucleus"/>
    <property type="evidence" value="ECO:0007669"/>
    <property type="project" value="UniProtKB-SubCell"/>
</dbReference>
<feature type="region of interest" description="Disordered" evidence="11">
    <location>
        <begin position="262"/>
        <end position="284"/>
    </location>
</feature>
<dbReference type="PANTHER" id="PTHR24404">
    <property type="entry name" value="ZINC FINGER PROTEIN"/>
    <property type="match status" value="1"/>
</dbReference>
<sequence length="284" mass="31722">CPQPFKWKLPAAGCFSIDRPYSRPGQLKLKVWVGMRVRESSRQVCRLVPSAHGEGGLGEISTVAFYRQDCPEERPHSCVACRKGLCLKKMLMMQQQSHGTLCSSEYPEDGEVFLQQQHQQIHAEDGSHVARGSVRQNQSAKARDKARGSPRCMKSVGANGTDEPSQKSPTRGRAYKCNKCQEFFPQKKTLIIHRRVHSGRSPGVLWCSYCGKTFSHPSNLTRHQRIHTGERPYQCNECSKRFTQKQHLLQHEKIHLLGAPLGPCGPTPAPARPPRAGAPHPGGF</sequence>
<dbReference type="FunFam" id="3.30.160.60:FF:001270">
    <property type="entry name" value="zinc finger protein 583 isoform X1"/>
    <property type="match status" value="1"/>
</dbReference>
<dbReference type="Ensembl" id="ENSACDT00005017023.1">
    <property type="protein sequence ID" value="ENSACDP00005014152.1"/>
    <property type="gene ID" value="ENSACDG00005010381.1"/>
</dbReference>
<name>A0A8B9IK19_ANSCY</name>
<dbReference type="PROSITE" id="PS50157">
    <property type="entry name" value="ZINC_FINGER_C2H2_2"/>
    <property type="match status" value="3"/>
</dbReference>
<feature type="compositionally biased region" description="Pro residues" evidence="11">
    <location>
        <begin position="263"/>
        <end position="273"/>
    </location>
</feature>
<dbReference type="Pfam" id="PF13465">
    <property type="entry name" value="zf-H2C2_2"/>
    <property type="match status" value="1"/>
</dbReference>
<dbReference type="FunFam" id="3.30.160.60:FF:000012">
    <property type="entry name" value="RB-associated KRAB zinc finger protein-like"/>
    <property type="match status" value="1"/>
</dbReference>
<dbReference type="FunFam" id="3.30.160.60:FF:001818">
    <property type="entry name" value="GDNF-inducible zinc finger protein 1 isoform X1"/>
    <property type="match status" value="1"/>
</dbReference>
<evidence type="ECO:0000256" key="8">
    <source>
        <dbReference type="ARBA" id="ARBA00023163"/>
    </source>
</evidence>
<comment type="subcellular location">
    <subcellularLocation>
        <location evidence="1">Nucleus</location>
    </subcellularLocation>
</comment>
<dbReference type="GO" id="GO:0008270">
    <property type="term" value="F:zinc ion binding"/>
    <property type="evidence" value="ECO:0007669"/>
    <property type="project" value="UniProtKB-KW"/>
</dbReference>
<keyword evidence="7" id="KW-0238">DNA-binding</keyword>
<accession>A0A8B9IK19</accession>
<evidence type="ECO:0000256" key="5">
    <source>
        <dbReference type="ARBA" id="ARBA00022833"/>
    </source>
</evidence>
<keyword evidence="3" id="KW-0677">Repeat</keyword>
<dbReference type="InterPro" id="IPR013087">
    <property type="entry name" value="Znf_C2H2_type"/>
</dbReference>
<dbReference type="PANTHER" id="PTHR24404:SF114">
    <property type="entry name" value="KLUMPFUSS, ISOFORM B-RELATED"/>
    <property type="match status" value="1"/>
</dbReference>
<dbReference type="GO" id="GO:0003700">
    <property type="term" value="F:DNA-binding transcription factor activity"/>
    <property type="evidence" value="ECO:0007669"/>
    <property type="project" value="TreeGrafter"/>
</dbReference>
<evidence type="ECO:0000259" key="12">
    <source>
        <dbReference type="PROSITE" id="PS50157"/>
    </source>
</evidence>
<reference evidence="13" key="1">
    <citation type="submission" date="2025-08" db="UniProtKB">
        <authorList>
            <consortium name="Ensembl"/>
        </authorList>
    </citation>
    <scope>IDENTIFICATION</scope>
</reference>
<dbReference type="AlphaFoldDB" id="A0A8B9IK19"/>
<feature type="compositionally biased region" description="Low complexity" evidence="11">
    <location>
        <begin position="274"/>
        <end position="284"/>
    </location>
</feature>
<dbReference type="GO" id="GO:0006357">
    <property type="term" value="P:regulation of transcription by RNA polymerase II"/>
    <property type="evidence" value="ECO:0007669"/>
    <property type="project" value="TreeGrafter"/>
</dbReference>
<evidence type="ECO:0000256" key="1">
    <source>
        <dbReference type="ARBA" id="ARBA00004123"/>
    </source>
</evidence>
<evidence type="ECO:0000256" key="4">
    <source>
        <dbReference type="ARBA" id="ARBA00022771"/>
    </source>
</evidence>
<keyword evidence="6" id="KW-0805">Transcription regulation</keyword>
<dbReference type="PROSITE" id="PS00028">
    <property type="entry name" value="ZINC_FINGER_C2H2_1"/>
    <property type="match status" value="3"/>
</dbReference>
<evidence type="ECO:0000256" key="11">
    <source>
        <dbReference type="SAM" id="MobiDB-lite"/>
    </source>
</evidence>
<keyword evidence="9" id="KW-0539">Nucleus</keyword>
<feature type="domain" description="C2H2-type" evidence="12">
    <location>
        <begin position="175"/>
        <end position="202"/>
    </location>
</feature>
<feature type="domain" description="C2H2-type" evidence="12">
    <location>
        <begin position="233"/>
        <end position="260"/>
    </location>
</feature>
<evidence type="ECO:0000256" key="3">
    <source>
        <dbReference type="ARBA" id="ARBA00022737"/>
    </source>
</evidence>
<evidence type="ECO:0000313" key="13">
    <source>
        <dbReference type="Ensembl" id="ENSACDP00005014152.1"/>
    </source>
</evidence>
<protein>
    <recommendedName>
        <fullName evidence="12">C2H2-type domain-containing protein</fullName>
    </recommendedName>
</protein>
<keyword evidence="5" id="KW-0862">Zinc</keyword>
<organism evidence="13 14">
    <name type="scientific">Anser cygnoides</name>
    <name type="common">Swan goose</name>
    <dbReference type="NCBI Taxonomy" id="8845"/>
    <lineage>
        <taxon>Eukaryota</taxon>
        <taxon>Metazoa</taxon>
        <taxon>Chordata</taxon>
        <taxon>Craniata</taxon>
        <taxon>Vertebrata</taxon>
        <taxon>Euteleostomi</taxon>
        <taxon>Archelosauria</taxon>
        <taxon>Archosauria</taxon>
        <taxon>Dinosauria</taxon>
        <taxon>Saurischia</taxon>
        <taxon>Theropoda</taxon>
        <taxon>Coelurosauria</taxon>
        <taxon>Aves</taxon>
        <taxon>Neognathae</taxon>
        <taxon>Galloanserae</taxon>
        <taxon>Anseriformes</taxon>
        <taxon>Anatidae</taxon>
        <taxon>Anserinae</taxon>
        <taxon>Anser</taxon>
    </lineage>
</organism>
<keyword evidence="2" id="KW-0479">Metal-binding</keyword>
<keyword evidence="14" id="KW-1185">Reference proteome</keyword>
<dbReference type="Pfam" id="PF00096">
    <property type="entry name" value="zf-C2H2"/>
    <property type="match status" value="1"/>
</dbReference>
<feature type="domain" description="C2H2-type" evidence="12">
    <location>
        <begin position="205"/>
        <end position="232"/>
    </location>
</feature>
<evidence type="ECO:0000256" key="2">
    <source>
        <dbReference type="ARBA" id="ARBA00022723"/>
    </source>
</evidence>